<name>A0A0F9BY08_9ZZZZ</name>
<proteinExistence type="predicted"/>
<sequence>MRSVDLFRSYLKKYRRIIKPPYSHREAISLIATLFLLLVVPLTVIGGLKVRSLLPQAKTDKDIPVATSGKATFVSNELLIKFKKGSKDKVRSMMHQVKD</sequence>
<keyword evidence="1" id="KW-1133">Transmembrane helix</keyword>
<organism evidence="2">
    <name type="scientific">marine sediment metagenome</name>
    <dbReference type="NCBI Taxonomy" id="412755"/>
    <lineage>
        <taxon>unclassified sequences</taxon>
        <taxon>metagenomes</taxon>
        <taxon>ecological metagenomes</taxon>
    </lineage>
</organism>
<dbReference type="EMBL" id="LAZR01046985">
    <property type="protein sequence ID" value="KKK95264.1"/>
    <property type="molecule type" value="Genomic_DNA"/>
</dbReference>
<accession>A0A0F9BY08</accession>
<keyword evidence="1" id="KW-0812">Transmembrane</keyword>
<comment type="caution">
    <text evidence="2">The sequence shown here is derived from an EMBL/GenBank/DDBJ whole genome shotgun (WGS) entry which is preliminary data.</text>
</comment>
<protein>
    <submittedName>
        <fullName evidence="2">Uncharacterized protein</fullName>
    </submittedName>
</protein>
<reference evidence="2" key="1">
    <citation type="journal article" date="2015" name="Nature">
        <title>Complex archaea that bridge the gap between prokaryotes and eukaryotes.</title>
        <authorList>
            <person name="Spang A."/>
            <person name="Saw J.H."/>
            <person name="Jorgensen S.L."/>
            <person name="Zaremba-Niedzwiedzka K."/>
            <person name="Martijn J."/>
            <person name="Lind A.E."/>
            <person name="van Eijk R."/>
            <person name="Schleper C."/>
            <person name="Guy L."/>
            <person name="Ettema T.J."/>
        </authorList>
    </citation>
    <scope>NUCLEOTIDE SEQUENCE</scope>
</reference>
<keyword evidence="1" id="KW-0472">Membrane</keyword>
<evidence type="ECO:0000313" key="2">
    <source>
        <dbReference type="EMBL" id="KKK95264.1"/>
    </source>
</evidence>
<evidence type="ECO:0000256" key="1">
    <source>
        <dbReference type="SAM" id="Phobius"/>
    </source>
</evidence>
<dbReference type="AlphaFoldDB" id="A0A0F9BY08"/>
<feature type="transmembrane region" description="Helical" evidence="1">
    <location>
        <begin position="27"/>
        <end position="48"/>
    </location>
</feature>
<gene>
    <name evidence="2" type="ORF">LCGC14_2674560</name>
</gene>